<name>A0ACB8SUV7_9AGAM</name>
<evidence type="ECO:0000313" key="1">
    <source>
        <dbReference type="EMBL" id="KAI0060179.1"/>
    </source>
</evidence>
<protein>
    <submittedName>
        <fullName evidence="1">Uncharacterized protein</fullName>
    </submittedName>
</protein>
<accession>A0ACB8SUV7</accession>
<comment type="caution">
    <text evidence="1">The sequence shown here is derived from an EMBL/GenBank/DDBJ whole genome shotgun (WGS) entry which is preliminary data.</text>
</comment>
<gene>
    <name evidence="1" type="ORF">BV25DRAFT_1828294</name>
</gene>
<dbReference type="EMBL" id="MU277221">
    <property type="protein sequence ID" value="KAI0060179.1"/>
    <property type="molecule type" value="Genomic_DNA"/>
</dbReference>
<keyword evidence="2" id="KW-1185">Reference proteome</keyword>
<reference evidence="1" key="2">
    <citation type="journal article" date="2022" name="New Phytol.">
        <title>Evolutionary transition to the ectomycorrhizal habit in the genomes of a hyperdiverse lineage of mushroom-forming fungi.</title>
        <authorList>
            <person name="Looney B."/>
            <person name="Miyauchi S."/>
            <person name="Morin E."/>
            <person name="Drula E."/>
            <person name="Courty P.E."/>
            <person name="Kohler A."/>
            <person name="Kuo A."/>
            <person name="LaButti K."/>
            <person name="Pangilinan J."/>
            <person name="Lipzen A."/>
            <person name="Riley R."/>
            <person name="Andreopoulos W."/>
            <person name="He G."/>
            <person name="Johnson J."/>
            <person name="Nolan M."/>
            <person name="Tritt A."/>
            <person name="Barry K.W."/>
            <person name="Grigoriev I.V."/>
            <person name="Nagy L.G."/>
            <person name="Hibbett D."/>
            <person name="Henrissat B."/>
            <person name="Matheny P.B."/>
            <person name="Labbe J."/>
            <person name="Martin F.M."/>
        </authorList>
    </citation>
    <scope>NUCLEOTIDE SEQUENCE</scope>
    <source>
        <strain evidence="1">HHB10654</strain>
    </source>
</reference>
<organism evidence="1 2">
    <name type="scientific">Artomyces pyxidatus</name>
    <dbReference type="NCBI Taxonomy" id="48021"/>
    <lineage>
        <taxon>Eukaryota</taxon>
        <taxon>Fungi</taxon>
        <taxon>Dikarya</taxon>
        <taxon>Basidiomycota</taxon>
        <taxon>Agaricomycotina</taxon>
        <taxon>Agaricomycetes</taxon>
        <taxon>Russulales</taxon>
        <taxon>Auriscalpiaceae</taxon>
        <taxon>Artomyces</taxon>
    </lineage>
</organism>
<sequence>MESSTSRQEREEQRQLALRKQIALLQAQLEDPDAPAASPLATVFQSPKRKRTDAKVLAPASPSPKRRRKSPDPLTHPRSLPKATGTLSGKRSLIVPPVEARSSATPRSTSKPPPSNVLNKLSRLGTTAAKAVVPEPVERSTSFAEKPRTAAEPEKNYGAPRDDRLVIVEELEPGPYDHKPPFDDPLFEKLEPNSGIHLTSRCIEHEEFQEYLSGRYYISPSKLYSVIQLLPNNQGYDVPVVGDWVTIGVVAERGPIKVSRAPVAIGQGEERDADDPGDGSSTAKDANSWKAKKKGKDEPPKVSGRKFVNLRLVDFGARSRASANGGKAVIRGDAFLSLLLFEAESYDKVDRDDGNRAEKIYKGGSRGAFESMSKLREGSVVALLNPRVLKPFQRAADTPHPTTNILALTPESAASIVVIGHARDLGMCGVVRRDGKPCGSWCDKRVSDVCDYHVQHAVERRRAGRAEFSTGTSGLTTGPPKRKSDYDPVRKWGLAPETKTPTLTSDAGGATYVVSGHVVSAKAPLFTGEKIGREAQARAQRASERDTDKMLKQLLERDKEGMRAVEKAREYAAQMKEKERLERQAAKGKGRKGAPSAQKAKARETAEPSAPCKEGLAPRNAYSAEVIKRLGFDPTIKPGYRREEDPTDIQHQLQDLASRRKAKDMLLGPRPGPRVRSSVSAPKPGTRVSGADASDTAALAPSADELPAVDSDDELEREEMEVFGKLVDRPNSEALIDLDSSSDEG</sequence>
<dbReference type="Proteomes" id="UP000814140">
    <property type="component" value="Unassembled WGS sequence"/>
</dbReference>
<reference evidence="1" key="1">
    <citation type="submission" date="2021-03" db="EMBL/GenBank/DDBJ databases">
        <authorList>
            <consortium name="DOE Joint Genome Institute"/>
            <person name="Ahrendt S."/>
            <person name="Looney B.P."/>
            <person name="Miyauchi S."/>
            <person name="Morin E."/>
            <person name="Drula E."/>
            <person name="Courty P.E."/>
            <person name="Chicoki N."/>
            <person name="Fauchery L."/>
            <person name="Kohler A."/>
            <person name="Kuo A."/>
            <person name="Labutti K."/>
            <person name="Pangilinan J."/>
            <person name="Lipzen A."/>
            <person name="Riley R."/>
            <person name="Andreopoulos W."/>
            <person name="He G."/>
            <person name="Johnson J."/>
            <person name="Barry K.W."/>
            <person name="Grigoriev I.V."/>
            <person name="Nagy L."/>
            <person name="Hibbett D."/>
            <person name="Henrissat B."/>
            <person name="Matheny P.B."/>
            <person name="Labbe J."/>
            <person name="Martin F."/>
        </authorList>
    </citation>
    <scope>NUCLEOTIDE SEQUENCE</scope>
    <source>
        <strain evidence="1">HHB10654</strain>
    </source>
</reference>
<evidence type="ECO:0000313" key="2">
    <source>
        <dbReference type="Proteomes" id="UP000814140"/>
    </source>
</evidence>
<proteinExistence type="predicted"/>